<keyword evidence="5" id="KW-0964">Secreted</keyword>
<dbReference type="GO" id="GO:0006508">
    <property type="term" value="P:proteolysis"/>
    <property type="evidence" value="ECO:0007669"/>
    <property type="project" value="UniProtKB-KW"/>
</dbReference>
<dbReference type="InterPro" id="IPR050819">
    <property type="entry name" value="Tripeptidyl-peptidase_I"/>
</dbReference>
<dbReference type="SUPFAM" id="SSF52743">
    <property type="entry name" value="Subtilisin-like"/>
    <property type="match status" value="1"/>
</dbReference>
<dbReference type="PANTHER" id="PTHR14218">
    <property type="entry name" value="PROTEASE S8 TRIPEPTIDYL PEPTIDASE I CLN2"/>
    <property type="match status" value="1"/>
</dbReference>
<feature type="active site" description="Charge relay system" evidence="15">
    <location>
        <position position="474"/>
    </location>
</feature>
<keyword evidence="10 15" id="KW-0720">Serine protease</keyword>
<dbReference type="PROSITE" id="PS51695">
    <property type="entry name" value="SEDOLISIN"/>
    <property type="match status" value="1"/>
</dbReference>
<evidence type="ECO:0000259" key="16">
    <source>
        <dbReference type="PROSITE" id="PS51695"/>
    </source>
</evidence>
<dbReference type="InterPro" id="IPR036852">
    <property type="entry name" value="Peptidase_S8/S53_dom_sf"/>
</dbReference>
<dbReference type="CDD" id="cd04056">
    <property type="entry name" value="Peptidases_S53"/>
    <property type="match status" value="1"/>
</dbReference>
<dbReference type="Proteomes" id="UP001345827">
    <property type="component" value="Unassembled WGS sequence"/>
</dbReference>
<dbReference type="GO" id="GO:0008240">
    <property type="term" value="F:tripeptidyl-peptidase activity"/>
    <property type="evidence" value="ECO:0007669"/>
    <property type="project" value="UniProtKB-EC"/>
</dbReference>
<dbReference type="InterPro" id="IPR015366">
    <property type="entry name" value="S53_propep"/>
</dbReference>
<dbReference type="Pfam" id="PF09286">
    <property type="entry name" value="Pro-kuma_activ"/>
    <property type="match status" value="1"/>
</dbReference>
<dbReference type="SUPFAM" id="SSF54897">
    <property type="entry name" value="Protease propeptides/inhibitors"/>
    <property type="match status" value="1"/>
</dbReference>
<dbReference type="Gene3D" id="3.40.50.200">
    <property type="entry name" value="Peptidase S8/S53 domain"/>
    <property type="match status" value="1"/>
</dbReference>
<evidence type="ECO:0000256" key="1">
    <source>
        <dbReference type="ARBA" id="ARBA00001910"/>
    </source>
</evidence>
<keyword evidence="14" id="KW-0325">Glycoprotein</keyword>
<feature type="binding site" evidence="15">
    <location>
        <position position="549"/>
    </location>
    <ligand>
        <name>Ca(2+)</name>
        <dbReference type="ChEBI" id="CHEBI:29108"/>
    </ligand>
</feature>
<evidence type="ECO:0000256" key="11">
    <source>
        <dbReference type="ARBA" id="ARBA00022837"/>
    </source>
</evidence>
<dbReference type="EMBL" id="JAXLQG010000013">
    <property type="protein sequence ID" value="KAK5533257.1"/>
    <property type="molecule type" value="Genomic_DNA"/>
</dbReference>
<comment type="subcellular location">
    <subcellularLocation>
        <location evidence="3">Secreted</location>
        <location evidence="3">Extracellular space</location>
    </subcellularLocation>
</comment>
<keyword evidence="13" id="KW-0865">Zymogen</keyword>
<keyword evidence="9 15" id="KW-0378">Hydrolase</keyword>
<comment type="catalytic activity">
    <reaction evidence="1">
        <text>Release of an N-terminal tripeptide from a polypeptide.</text>
        <dbReference type="EC" id="3.4.14.10"/>
    </reaction>
</comment>
<dbReference type="GO" id="GO:0005576">
    <property type="term" value="C:extracellular region"/>
    <property type="evidence" value="ECO:0007669"/>
    <property type="project" value="UniProtKB-SubCell"/>
</dbReference>
<feature type="active site" description="Charge relay system" evidence="15">
    <location>
        <position position="263"/>
    </location>
</feature>
<evidence type="ECO:0000313" key="18">
    <source>
        <dbReference type="Proteomes" id="UP001345827"/>
    </source>
</evidence>
<organism evidence="17 18">
    <name type="scientific">Vermiconidia calcicola</name>
    <dbReference type="NCBI Taxonomy" id="1690605"/>
    <lineage>
        <taxon>Eukaryota</taxon>
        <taxon>Fungi</taxon>
        <taxon>Dikarya</taxon>
        <taxon>Ascomycota</taxon>
        <taxon>Pezizomycotina</taxon>
        <taxon>Dothideomycetes</taxon>
        <taxon>Dothideomycetidae</taxon>
        <taxon>Mycosphaerellales</taxon>
        <taxon>Extremaceae</taxon>
        <taxon>Vermiconidia</taxon>
    </lineage>
</organism>
<sequence>MESLRSIPKGWTQGDPPAQTDMLVLRLAMDQPMLADFHQLVNDLSIPDNPLYGKHLTKREVDDILQPSSDVSDEILTWHKNAGVAADLIKLSGHWITFHLNVSTAEALLVTKFYNFHKGDVTVIRTLQYSVPSILRNKIETIQPTTRFGNPKAQVEWLMDNSNESPPLQIDPSVLRTYNVTFCNSTITPACIRGIYQMDTFDPPVNAMSIAISGFIEQRPFTADVTEFMAYTDPTVSGRIETVSVDKGVISSQVNTSAEANLDVQYAAALTGGTPLVYFSTGGRAPMNTNADQPSAGSGTNEPYLDQLHFLLGLNDSLLPSVLSTSYAEDEETVPYSYAVQVCNLFAQLGARGVSVIFASGDTGVGSSCQSNDGKNTLRFSPSFPASCPWVTAVGGTYSLNPEIAAAFTSGGFSNYFPQPTWQTDTMKDYFNKLRDKNKGYYNISGRGYPDVSAQAVRYLIWNQGGPEYVYGTSCAAPTFAAIISNLNNIRMTQGKTKLGFLNPWLYAQGHQGFTDITVGASRGCSGVDIFTGQPAGVIKDASWEAISGWDPVTGWGTPNYAKLKTMVAKS</sequence>
<evidence type="ECO:0000256" key="5">
    <source>
        <dbReference type="ARBA" id="ARBA00022525"/>
    </source>
</evidence>
<dbReference type="InterPro" id="IPR030400">
    <property type="entry name" value="Sedolisin_dom"/>
</dbReference>
<evidence type="ECO:0000256" key="4">
    <source>
        <dbReference type="ARBA" id="ARBA00012462"/>
    </source>
</evidence>
<evidence type="ECO:0000256" key="6">
    <source>
        <dbReference type="ARBA" id="ARBA00022670"/>
    </source>
</evidence>
<keyword evidence="7 15" id="KW-0479">Metal-binding</keyword>
<keyword evidence="11 15" id="KW-0106">Calcium</keyword>
<evidence type="ECO:0000256" key="10">
    <source>
        <dbReference type="ARBA" id="ARBA00022825"/>
    </source>
</evidence>
<dbReference type="SMART" id="SM00944">
    <property type="entry name" value="Pro-kuma_activ"/>
    <property type="match status" value="1"/>
</dbReference>
<feature type="binding site" evidence="15">
    <location>
        <position position="551"/>
    </location>
    <ligand>
        <name>Ca(2+)</name>
        <dbReference type="ChEBI" id="CHEBI:29108"/>
    </ligand>
</feature>
<dbReference type="GO" id="GO:0004252">
    <property type="term" value="F:serine-type endopeptidase activity"/>
    <property type="evidence" value="ECO:0007669"/>
    <property type="project" value="UniProtKB-UniRule"/>
</dbReference>
<accession>A0AAV9Q1B7</accession>
<evidence type="ECO:0000256" key="3">
    <source>
        <dbReference type="ARBA" id="ARBA00004239"/>
    </source>
</evidence>
<evidence type="ECO:0000256" key="2">
    <source>
        <dbReference type="ARBA" id="ARBA00002451"/>
    </source>
</evidence>
<dbReference type="CDD" id="cd11377">
    <property type="entry name" value="Pro-peptidase_S53"/>
    <property type="match status" value="1"/>
</dbReference>
<gene>
    <name evidence="17" type="primary">SED2</name>
    <name evidence="17" type="ORF">LTR25_007122</name>
</gene>
<dbReference type="PANTHER" id="PTHR14218:SF15">
    <property type="entry name" value="TRIPEPTIDYL-PEPTIDASE 1"/>
    <property type="match status" value="1"/>
</dbReference>
<keyword evidence="18" id="KW-1185">Reference proteome</keyword>
<evidence type="ECO:0000313" key="17">
    <source>
        <dbReference type="EMBL" id="KAK5533257.1"/>
    </source>
</evidence>
<evidence type="ECO:0000256" key="13">
    <source>
        <dbReference type="ARBA" id="ARBA00023145"/>
    </source>
</evidence>
<keyword evidence="8" id="KW-0732">Signal</keyword>
<reference evidence="17 18" key="1">
    <citation type="submission" date="2023-06" db="EMBL/GenBank/DDBJ databases">
        <title>Black Yeasts Isolated from many extreme environments.</title>
        <authorList>
            <person name="Coleine C."/>
            <person name="Stajich J.E."/>
            <person name="Selbmann L."/>
        </authorList>
    </citation>
    <scope>NUCLEOTIDE SEQUENCE [LARGE SCALE GENOMIC DNA]</scope>
    <source>
        <strain evidence="17 18">CCFEE 5887</strain>
    </source>
</reference>
<evidence type="ECO:0000256" key="7">
    <source>
        <dbReference type="ARBA" id="ARBA00022723"/>
    </source>
</evidence>
<dbReference type="FunFam" id="3.40.50.200:FF:000015">
    <property type="entry name" value="Tripeptidyl peptidase A"/>
    <property type="match status" value="1"/>
</dbReference>
<dbReference type="EC" id="3.4.14.10" evidence="4"/>
<feature type="domain" description="Peptidase S53" evidence="16">
    <location>
        <begin position="186"/>
        <end position="571"/>
    </location>
</feature>
<comment type="cofactor">
    <cofactor evidence="15">
        <name>Ca(2+)</name>
        <dbReference type="ChEBI" id="CHEBI:29108"/>
    </cofactor>
    <text evidence="15">Binds 1 Ca(2+) ion per subunit.</text>
</comment>
<keyword evidence="12" id="KW-0843">Virulence</keyword>
<dbReference type="GO" id="GO:0046872">
    <property type="term" value="F:metal ion binding"/>
    <property type="evidence" value="ECO:0007669"/>
    <property type="project" value="UniProtKB-UniRule"/>
</dbReference>
<evidence type="ECO:0000256" key="9">
    <source>
        <dbReference type="ARBA" id="ARBA00022801"/>
    </source>
</evidence>
<dbReference type="AlphaFoldDB" id="A0AAV9Q1B7"/>
<keyword evidence="6 15" id="KW-0645">Protease</keyword>
<feature type="binding site" evidence="15">
    <location>
        <position position="516"/>
    </location>
    <ligand>
        <name>Ca(2+)</name>
        <dbReference type="ChEBI" id="CHEBI:29108"/>
    </ligand>
</feature>
<evidence type="ECO:0000256" key="12">
    <source>
        <dbReference type="ARBA" id="ARBA00023026"/>
    </source>
</evidence>
<comment type="caution">
    <text evidence="17">The sequence shown here is derived from an EMBL/GenBank/DDBJ whole genome shotgun (WGS) entry which is preliminary data.</text>
</comment>
<proteinExistence type="predicted"/>
<comment type="function">
    <text evidence="2">Secreted tripeptidyl-peptidase which degrades proteins at acidic pHs and is involved in virulence.</text>
</comment>
<evidence type="ECO:0000256" key="15">
    <source>
        <dbReference type="PROSITE-ProRule" id="PRU01032"/>
    </source>
</evidence>
<evidence type="ECO:0000256" key="8">
    <source>
        <dbReference type="ARBA" id="ARBA00022729"/>
    </source>
</evidence>
<feature type="binding site" evidence="15">
    <location>
        <position position="517"/>
    </location>
    <ligand>
        <name>Ca(2+)</name>
        <dbReference type="ChEBI" id="CHEBI:29108"/>
    </ligand>
</feature>
<evidence type="ECO:0000256" key="14">
    <source>
        <dbReference type="ARBA" id="ARBA00023180"/>
    </source>
</evidence>
<feature type="active site" description="Charge relay system" evidence="15">
    <location>
        <position position="259"/>
    </location>
</feature>
<protein>
    <recommendedName>
        <fullName evidence="4">tripeptidyl-peptidase II</fullName>
        <ecNumber evidence="4">3.4.14.10</ecNumber>
    </recommendedName>
</protein>
<name>A0AAV9Q1B7_9PEZI</name>